<name>A0A817ML60_9BILA</name>
<evidence type="ECO:0000259" key="2">
    <source>
        <dbReference type="PROSITE" id="PS50102"/>
    </source>
</evidence>
<dbReference type="PANTHER" id="PTHR10694:SF7">
    <property type="entry name" value="[HISTONE H3]-TRIMETHYL-L-LYSINE(9) DEMETHYLASE"/>
    <property type="match status" value="1"/>
</dbReference>
<feature type="domain" description="RRM" evidence="2">
    <location>
        <begin position="544"/>
        <end position="618"/>
    </location>
</feature>
<dbReference type="SUPFAM" id="SSF54928">
    <property type="entry name" value="RNA-binding domain, RBD"/>
    <property type="match status" value="1"/>
</dbReference>
<dbReference type="SMART" id="SM00558">
    <property type="entry name" value="JmjC"/>
    <property type="match status" value="1"/>
</dbReference>
<dbReference type="GO" id="GO:0003723">
    <property type="term" value="F:RNA binding"/>
    <property type="evidence" value="ECO:0007669"/>
    <property type="project" value="UniProtKB-UniRule"/>
</dbReference>
<evidence type="ECO:0000313" key="6">
    <source>
        <dbReference type="Proteomes" id="UP000663825"/>
    </source>
</evidence>
<dbReference type="Gene3D" id="2.60.120.650">
    <property type="entry name" value="Cupin"/>
    <property type="match status" value="1"/>
</dbReference>
<dbReference type="GO" id="GO:0000785">
    <property type="term" value="C:chromatin"/>
    <property type="evidence" value="ECO:0007669"/>
    <property type="project" value="TreeGrafter"/>
</dbReference>
<dbReference type="SMART" id="SM00360">
    <property type="entry name" value="RRM"/>
    <property type="match status" value="2"/>
</dbReference>
<feature type="domain" description="RRM" evidence="2">
    <location>
        <begin position="632"/>
        <end position="722"/>
    </location>
</feature>
<accession>A0A817ML60</accession>
<sequence>MSSISMDVPILQINEYELQNLVRFIYKHEKLLKEFGGIKIQLNADCKLALKKRRKNMMSNPIPEQIVKMSSNELIYSIEKIDQNYDFTQYKATTTTTTTTTTNERNFWSSLSRSSDERRQVNISLLPNQSFFSQKQSRIYFDIHRLPQQSLLKLGGSKVTRQFVPCARRAHGPGAVFPLTSTKQGLFSIDYHHEGGVHHWYIIPISQREVLRKISDHKNSSICLEHGKLLIDPSVLDKHRIRYHRILQHPNEFVVLSAGTLAQSFTEDASWSESITFALPSWVQDYHASVVAPSCQCNISHDSSMNTIDSTMFRQELIQRYIDSYLDINTEEKSIALKECADTDMFTMSKSTSIKADLSKAATIAPTNMKPIIILNSIVSSNQFTPNSMSAPPTRNCFYEDDQKNFDNDNAQMHYKLLEEGNFYNASDWSGSDISLINSILSEHLSEQDTKTSEQNETTPTSSTIHRTVTNNCNSDNYFLPFQELMDSLHSTADKALSTHRQVNHNISTSCSSTVTTNTHNRYTNNRSHAKKKFAFDRIINNGKTLFVSGLRSDVDKNDIRSHFTGSIKVVIKQYRSTSHLKYAFVYHRTSHDAKNNIRRLINFNLLGDECHVEYANACSNISNDNQISSKRKLAIKKIPYNVSEDDLQRLFVNCRILKYCPARITYSTTRKMENKNKNESKILFGYAFIVCVDEQSAEYIITHVDQYKINGHLLDVSLYQNQRQRSAAKV</sequence>
<gene>
    <name evidence="5" type="ORF">LUA448_LOCUS13568</name>
    <name evidence="4" type="ORF">TIS948_LOCUS4639</name>
</gene>
<dbReference type="Proteomes" id="UP000663833">
    <property type="component" value="Unassembled WGS sequence"/>
</dbReference>
<dbReference type="GO" id="GO:0032454">
    <property type="term" value="F:histone H3K9 demethylase activity"/>
    <property type="evidence" value="ECO:0007669"/>
    <property type="project" value="TreeGrafter"/>
</dbReference>
<evidence type="ECO:0008006" key="7">
    <source>
        <dbReference type="Google" id="ProtNLM"/>
    </source>
</evidence>
<evidence type="ECO:0000259" key="3">
    <source>
        <dbReference type="PROSITE" id="PS51184"/>
    </source>
</evidence>
<feature type="domain" description="JmjC" evidence="3">
    <location>
        <begin position="135"/>
        <end position="294"/>
    </location>
</feature>
<keyword evidence="1" id="KW-0694">RNA-binding</keyword>
<dbReference type="PROSITE" id="PS50102">
    <property type="entry name" value="RRM"/>
    <property type="match status" value="2"/>
</dbReference>
<dbReference type="Proteomes" id="UP000663825">
    <property type="component" value="Unassembled WGS sequence"/>
</dbReference>
<protein>
    <recommendedName>
        <fullName evidence="7">RRM domain-containing protein</fullName>
    </recommendedName>
</protein>
<dbReference type="AlphaFoldDB" id="A0A817ML60"/>
<dbReference type="GO" id="GO:0051864">
    <property type="term" value="F:histone H3K36 demethylase activity"/>
    <property type="evidence" value="ECO:0007669"/>
    <property type="project" value="TreeGrafter"/>
</dbReference>
<dbReference type="EMBL" id="CAJNYD010001633">
    <property type="protein sequence ID" value="CAF3356729.1"/>
    <property type="molecule type" value="Genomic_DNA"/>
</dbReference>
<dbReference type="InterPro" id="IPR000504">
    <property type="entry name" value="RRM_dom"/>
</dbReference>
<dbReference type="EMBL" id="CAJNXB010000525">
    <property type="protein sequence ID" value="CAF3062723.1"/>
    <property type="molecule type" value="Genomic_DNA"/>
</dbReference>
<dbReference type="InterPro" id="IPR012677">
    <property type="entry name" value="Nucleotide-bd_a/b_plait_sf"/>
</dbReference>
<reference evidence="4" key="1">
    <citation type="submission" date="2021-02" db="EMBL/GenBank/DDBJ databases">
        <authorList>
            <person name="Nowell W R."/>
        </authorList>
    </citation>
    <scope>NUCLEOTIDE SEQUENCE</scope>
</reference>
<evidence type="ECO:0000313" key="4">
    <source>
        <dbReference type="EMBL" id="CAF3062723.1"/>
    </source>
</evidence>
<dbReference type="GO" id="GO:0005634">
    <property type="term" value="C:nucleus"/>
    <property type="evidence" value="ECO:0007669"/>
    <property type="project" value="TreeGrafter"/>
</dbReference>
<dbReference type="PROSITE" id="PS51184">
    <property type="entry name" value="JMJC"/>
    <property type="match status" value="1"/>
</dbReference>
<dbReference type="CDD" id="cd00590">
    <property type="entry name" value="RRM_SF"/>
    <property type="match status" value="2"/>
</dbReference>
<dbReference type="InterPro" id="IPR003347">
    <property type="entry name" value="JmjC_dom"/>
</dbReference>
<dbReference type="Pfam" id="PF02373">
    <property type="entry name" value="JmjC"/>
    <property type="match status" value="1"/>
</dbReference>
<dbReference type="GO" id="GO:0010468">
    <property type="term" value="P:regulation of gene expression"/>
    <property type="evidence" value="ECO:0007669"/>
    <property type="project" value="TreeGrafter"/>
</dbReference>
<evidence type="ECO:0000256" key="1">
    <source>
        <dbReference type="PROSITE-ProRule" id="PRU00176"/>
    </source>
</evidence>
<comment type="caution">
    <text evidence="4">The sequence shown here is derived from an EMBL/GenBank/DDBJ whole genome shotgun (WGS) entry which is preliminary data.</text>
</comment>
<dbReference type="OrthoDB" id="8951118at2759"/>
<dbReference type="PANTHER" id="PTHR10694">
    <property type="entry name" value="LYSINE-SPECIFIC DEMETHYLASE"/>
    <property type="match status" value="1"/>
</dbReference>
<organism evidence="4 6">
    <name type="scientific">Rotaria socialis</name>
    <dbReference type="NCBI Taxonomy" id="392032"/>
    <lineage>
        <taxon>Eukaryota</taxon>
        <taxon>Metazoa</taxon>
        <taxon>Spiralia</taxon>
        <taxon>Gnathifera</taxon>
        <taxon>Rotifera</taxon>
        <taxon>Eurotatoria</taxon>
        <taxon>Bdelloidea</taxon>
        <taxon>Philodinida</taxon>
        <taxon>Philodinidae</taxon>
        <taxon>Rotaria</taxon>
    </lineage>
</organism>
<dbReference type="InterPro" id="IPR035979">
    <property type="entry name" value="RBD_domain_sf"/>
</dbReference>
<proteinExistence type="predicted"/>
<dbReference type="Gene3D" id="3.30.70.330">
    <property type="match status" value="2"/>
</dbReference>
<evidence type="ECO:0000313" key="5">
    <source>
        <dbReference type="EMBL" id="CAF3356729.1"/>
    </source>
</evidence>